<evidence type="ECO:0000313" key="2">
    <source>
        <dbReference type="EMBL" id="RVE75132.1"/>
    </source>
</evidence>
<evidence type="ECO:0000256" key="1">
    <source>
        <dbReference type="SAM" id="MobiDB-lite"/>
    </source>
</evidence>
<accession>A0A3S2Q0H6</accession>
<feature type="region of interest" description="Disordered" evidence="1">
    <location>
        <begin position="1"/>
        <end position="93"/>
    </location>
</feature>
<organism evidence="2 3">
    <name type="scientific">Oryzias javanicus</name>
    <name type="common">Javanese ricefish</name>
    <name type="synonym">Aplocheilus javanicus</name>
    <dbReference type="NCBI Taxonomy" id="123683"/>
    <lineage>
        <taxon>Eukaryota</taxon>
        <taxon>Metazoa</taxon>
        <taxon>Chordata</taxon>
        <taxon>Craniata</taxon>
        <taxon>Vertebrata</taxon>
        <taxon>Euteleostomi</taxon>
        <taxon>Actinopterygii</taxon>
        <taxon>Neopterygii</taxon>
        <taxon>Teleostei</taxon>
        <taxon>Neoteleostei</taxon>
        <taxon>Acanthomorphata</taxon>
        <taxon>Ovalentaria</taxon>
        <taxon>Atherinomorphae</taxon>
        <taxon>Beloniformes</taxon>
        <taxon>Adrianichthyidae</taxon>
        <taxon>Oryziinae</taxon>
        <taxon>Oryzias</taxon>
    </lineage>
</organism>
<protein>
    <submittedName>
        <fullName evidence="2">Uncharacterized protein</fullName>
    </submittedName>
</protein>
<feature type="compositionally biased region" description="Acidic residues" evidence="1">
    <location>
        <begin position="1"/>
        <end position="11"/>
    </location>
</feature>
<sequence length="210" mass="23319">MDQGENEDEASNPEHPPCGVNEGRSKAQRKRRAPDPETESGSGPSCVSLRSDKSKNADINFKSDQVAAEGVYGKRRICSPSGPSRISLKSDRSKDIIHDFKSGHMAAERMDQEPFKGPSGQSTLQGQTPLDSTFQLLENSMVTFVKKKLEKFKKLLSGEERSMEDIDVFGVDEEKAKILGEMFLEMTIVILKEMKEDDLADCLQSNFPTT</sequence>
<dbReference type="OrthoDB" id="8889451at2759"/>
<dbReference type="Proteomes" id="UP000283210">
    <property type="component" value="Chromosome 2"/>
</dbReference>
<dbReference type="EMBL" id="CM012438">
    <property type="protein sequence ID" value="RVE75132.1"/>
    <property type="molecule type" value="Genomic_DNA"/>
</dbReference>
<evidence type="ECO:0000313" key="3">
    <source>
        <dbReference type="Proteomes" id="UP000283210"/>
    </source>
</evidence>
<proteinExistence type="predicted"/>
<reference evidence="2 3" key="1">
    <citation type="submission" date="2018-11" db="EMBL/GenBank/DDBJ databases">
        <authorList>
            <person name="Lopez-Roques C."/>
            <person name="Donnadieu C."/>
            <person name="Bouchez O."/>
            <person name="Klopp C."/>
            <person name="Cabau C."/>
            <person name="Zahm M."/>
        </authorList>
    </citation>
    <scope>NUCLEOTIDE SEQUENCE [LARGE SCALE GENOMIC DNA]</scope>
    <source>
        <strain evidence="2">RS831</strain>
        <tissue evidence="2">Whole body</tissue>
    </source>
</reference>
<keyword evidence="3" id="KW-1185">Reference proteome</keyword>
<gene>
    <name evidence="2" type="ORF">OJAV_G00013920</name>
</gene>
<reference evidence="2 3" key="2">
    <citation type="submission" date="2019-01" db="EMBL/GenBank/DDBJ databases">
        <title>A chromosome length genome reference of the Java medaka (oryzias javanicus).</title>
        <authorList>
            <person name="Herpin A."/>
            <person name="Takehana Y."/>
            <person name="Naruse K."/>
            <person name="Ansai S."/>
            <person name="Kawaguchi M."/>
        </authorList>
    </citation>
    <scope>NUCLEOTIDE SEQUENCE [LARGE SCALE GENOMIC DNA]</scope>
    <source>
        <strain evidence="2">RS831</strain>
        <tissue evidence="2">Whole body</tissue>
    </source>
</reference>
<dbReference type="AlphaFoldDB" id="A0A3S2Q0H6"/>
<name>A0A3S2Q0H6_ORYJA</name>